<accession>J9GYZ2</accession>
<comment type="caution">
    <text evidence="1">The sequence shown here is derived from an EMBL/GenBank/DDBJ whole genome shotgun (WGS) entry which is preliminary data.</text>
</comment>
<name>J9GYZ2_9ZZZZ</name>
<proteinExistence type="predicted"/>
<evidence type="ECO:0000313" key="1">
    <source>
        <dbReference type="EMBL" id="EJX08453.1"/>
    </source>
</evidence>
<dbReference type="EMBL" id="AMCI01000620">
    <property type="protein sequence ID" value="EJX08453.1"/>
    <property type="molecule type" value="Genomic_DNA"/>
</dbReference>
<protein>
    <submittedName>
        <fullName evidence="1">Uncharacterized protein</fullName>
    </submittedName>
</protein>
<sequence>MIYSSASTADSFITSPKLPVKVSLAPRLRLTLVSMKRISPPTAVHANPVTTPAYLLP</sequence>
<dbReference type="AlphaFoldDB" id="J9GYZ2"/>
<organism evidence="1">
    <name type="scientific">gut metagenome</name>
    <dbReference type="NCBI Taxonomy" id="749906"/>
    <lineage>
        <taxon>unclassified sequences</taxon>
        <taxon>metagenomes</taxon>
        <taxon>organismal metagenomes</taxon>
    </lineage>
</organism>
<reference evidence="1" key="1">
    <citation type="journal article" date="2012" name="PLoS ONE">
        <title>Gene sets for utilization of primary and secondary nutrition supplies in the distal gut of endangered iberian lynx.</title>
        <authorList>
            <person name="Alcaide M."/>
            <person name="Messina E."/>
            <person name="Richter M."/>
            <person name="Bargiela R."/>
            <person name="Peplies J."/>
            <person name="Huws S.A."/>
            <person name="Newbold C.J."/>
            <person name="Golyshin P.N."/>
            <person name="Simon M.A."/>
            <person name="Lopez G."/>
            <person name="Yakimov M.M."/>
            <person name="Ferrer M."/>
        </authorList>
    </citation>
    <scope>NUCLEOTIDE SEQUENCE</scope>
</reference>
<gene>
    <name evidence="1" type="ORF">EVA_03439</name>
</gene>